<protein>
    <recommendedName>
        <fullName evidence="2">Amidohydrolase-related domain-containing protein</fullName>
    </recommendedName>
</protein>
<gene>
    <name evidence="3" type="ORF">KILIM_032_00280</name>
</gene>
<accession>K6VIS8</accession>
<evidence type="ECO:0000259" key="2">
    <source>
        <dbReference type="Pfam" id="PF01979"/>
    </source>
</evidence>
<dbReference type="GO" id="GO:0016810">
    <property type="term" value="F:hydrolase activity, acting on carbon-nitrogen (but not peptide) bonds"/>
    <property type="evidence" value="ECO:0007669"/>
    <property type="project" value="InterPro"/>
</dbReference>
<dbReference type="eggNOG" id="COG3964">
    <property type="taxonomic scope" value="Bacteria"/>
</dbReference>
<dbReference type="Proteomes" id="UP000008366">
    <property type="component" value="Unassembled WGS sequence"/>
</dbReference>
<sequence>MALGWSFPEVLHAATIAPAQTLGLAAGTLTVGAAADIAIFEVAEDEHSVIDVHGQQRLSPIRLRNRLTLAAGVPLTERAPAPAAPWVSLSAGQRQAQEDVRGELRSALLPRLHRAADSREPYPKSSPSPQADKE</sequence>
<reference evidence="3 4" key="1">
    <citation type="submission" date="2012-08" db="EMBL/GenBank/DDBJ databases">
        <title>Whole genome shotgun sequence of Kineosphaera limosa NBRC 100340.</title>
        <authorList>
            <person name="Yoshida I."/>
            <person name="Isaki S."/>
            <person name="Hosoyama A."/>
            <person name="Tsuchikane K."/>
            <person name="Katsumata H."/>
            <person name="Ando Y."/>
            <person name="Ohji S."/>
            <person name="Hamada M."/>
            <person name="Tamura T."/>
            <person name="Yamazoe A."/>
            <person name="Yamazaki S."/>
            <person name="Fujita N."/>
        </authorList>
    </citation>
    <scope>NUCLEOTIDE SEQUENCE [LARGE SCALE GENOMIC DNA]</scope>
    <source>
        <strain evidence="3 4">NBRC 100340</strain>
    </source>
</reference>
<dbReference type="InterPro" id="IPR011059">
    <property type="entry name" value="Metal-dep_hydrolase_composite"/>
</dbReference>
<dbReference type="EMBL" id="BAHD01000032">
    <property type="protein sequence ID" value="GAB96143.1"/>
    <property type="molecule type" value="Genomic_DNA"/>
</dbReference>
<dbReference type="AlphaFoldDB" id="K6VIS8"/>
<evidence type="ECO:0000313" key="4">
    <source>
        <dbReference type="Proteomes" id="UP000008366"/>
    </source>
</evidence>
<evidence type="ECO:0000256" key="1">
    <source>
        <dbReference type="SAM" id="MobiDB-lite"/>
    </source>
</evidence>
<evidence type="ECO:0000313" key="3">
    <source>
        <dbReference type="EMBL" id="GAB96143.1"/>
    </source>
</evidence>
<dbReference type="Gene3D" id="3.20.20.140">
    <property type="entry name" value="Metal-dependent hydrolases"/>
    <property type="match status" value="1"/>
</dbReference>
<feature type="compositionally biased region" description="Polar residues" evidence="1">
    <location>
        <begin position="125"/>
        <end position="134"/>
    </location>
</feature>
<proteinExistence type="predicted"/>
<keyword evidence="4" id="KW-1185">Reference proteome</keyword>
<name>K6VIS8_9MICO</name>
<dbReference type="Gene3D" id="2.30.40.10">
    <property type="entry name" value="Urease, subunit C, domain 1"/>
    <property type="match status" value="1"/>
</dbReference>
<dbReference type="STRING" id="1184609.KILIM_032_00280"/>
<organism evidence="3 4">
    <name type="scientific">Kineosphaera limosa NBRC 100340</name>
    <dbReference type="NCBI Taxonomy" id="1184609"/>
    <lineage>
        <taxon>Bacteria</taxon>
        <taxon>Bacillati</taxon>
        <taxon>Actinomycetota</taxon>
        <taxon>Actinomycetes</taxon>
        <taxon>Micrococcales</taxon>
        <taxon>Dermatophilaceae</taxon>
        <taxon>Kineosphaera</taxon>
    </lineage>
</organism>
<feature type="domain" description="Amidohydrolase-related" evidence="2">
    <location>
        <begin position="5"/>
        <end position="42"/>
    </location>
</feature>
<feature type="region of interest" description="Disordered" evidence="1">
    <location>
        <begin position="107"/>
        <end position="134"/>
    </location>
</feature>
<dbReference type="Pfam" id="PF01979">
    <property type="entry name" value="Amidohydro_1"/>
    <property type="match status" value="1"/>
</dbReference>
<dbReference type="InterPro" id="IPR006680">
    <property type="entry name" value="Amidohydro-rel"/>
</dbReference>
<comment type="caution">
    <text evidence="3">The sequence shown here is derived from an EMBL/GenBank/DDBJ whole genome shotgun (WGS) entry which is preliminary data.</text>
</comment>